<dbReference type="HOGENOM" id="CLU_2887275_0_0_1"/>
<dbReference type="Proteomes" id="UP000054279">
    <property type="component" value="Unassembled WGS sequence"/>
</dbReference>
<name>A0A0C9TGA0_SPHS4</name>
<evidence type="ECO:0000313" key="1">
    <source>
        <dbReference type="EMBL" id="KIJ28408.1"/>
    </source>
</evidence>
<keyword evidence="2" id="KW-1185">Reference proteome</keyword>
<sequence>MGSAAGFCDFEIQQLGRWRSDAYKLYIEPNRARLLMLSSRLHGPVPVAQNPEPSALPLASQLA</sequence>
<gene>
    <name evidence="1" type="ORF">M422DRAFT_270266</name>
</gene>
<dbReference type="AlphaFoldDB" id="A0A0C9TGA0"/>
<evidence type="ECO:0000313" key="2">
    <source>
        <dbReference type="Proteomes" id="UP000054279"/>
    </source>
</evidence>
<proteinExistence type="predicted"/>
<accession>A0A0C9TGA0</accession>
<reference evidence="1 2" key="1">
    <citation type="submission" date="2014-06" db="EMBL/GenBank/DDBJ databases">
        <title>Evolutionary Origins and Diversification of the Mycorrhizal Mutualists.</title>
        <authorList>
            <consortium name="DOE Joint Genome Institute"/>
            <consortium name="Mycorrhizal Genomics Consortium"/>
            <person name="Kohler A."/>
            <person name="Kuo A."/>
            <person name="Nagy L.G."/>
            <person name="Floudas D."/>
            <person name="Copeland A."/>
            <person name="Barry K.W."/>
            <person name="Cichocki N."/>
            <person name="Veneault-Fourrey C."/>
            <person name="LaButti K."/>
            <person name="Lindquist E.A."/>
            <person name="Lipzen A."/>
            <person name="Lundell T."/>
            <person name="Morin E."/>
            <person name="Murat C."/>
            <person name="Riley R."/>
            <person name="Ohm R."/>
            <person name="Sun H."/>
            <person name="Tunlid A."/>
            <person name="Henrissat B."/>
            <person name="Grigoriev I.V."/>
            <person name="Hibbett D.S."/>
            <person name="Martin F."/>
        </authorList>
    </citation>
    <scope>NUCLEOTIDE SEQUENCE [LARGE SCALE GENOMIC DNA]</scope>
    <source>
        <strain evidence="1 2">SS14</strain>
    </source>
</reference>
<dbReference type="OrthoDB" id="3058675at2759"/>
<organism evidence="1 2">
    <name type="scientific">Sphaerobolus stellatus (strain SS14)</name>
    <dbReference type="NCBI Taxonomy" id="990650"/>
    <lineage>
        <taxon>Eukaryota</taxon>
        <taxon>Fungi</taxon>
        <taxon>Dikarya</taxon>
        <taxon>Basidiomycota</taxon>
        <taxon>Agaricomycotina</taxon>
        <taxon>Agaricomycetes</taxon>
        <taxon>Phallomycetidae</taxon>
        <taxon>Geastrales</taxon>
        <taxon>Sphaerobolaceae</taxon>
        <taxon>Sphaerobolus</taxon>
    </lineage>
</organism>
<protein>
    <submittedName>
        <fullName evidence="1">Uncharacterized protein</fullName>
    </submittedName>
</protein>
<dbReference type="EMBL" id="KN837306">
    <property type="protein sequence ID" value="KIJ28408.1"/>
    <property type="molecule type" value="Genomic_DNA"/>
</dbReference>